<dbReference type="GO" id="GO:0051119">
    <property type="term" value="F:sugar transmembrane transporter activity"/>
    <property type="evidence" value="ECO:0007669"/>
    <property type="project" value="InterPro"/>
</dbReference>
<protein>
    <recommendedName>
        <fullName evidence="9">Bidirectional sugar transporter SWEET</fullName>
    </recommendedName>
</protein>
<dbReference type="PANTHER" id="PTHR10791:SF240">
    <property type="entry name" value="BIDIRECTIONAL SUGAR TRANSPORTER SWEET"/>
    <property type="match status" value="1"/>
</dbReference>
<organism evidence="10 11">
    <name type="scientific">Ceratopteris richardii</name>
    <name type="common">Triangle waterfern</name>
    <dbReference type="NCBI Taxonomy" id="49495"/>
    <lineage>
        <taxon>Eukaryota</taxon>
        <taxon>Viridiplantae</taxon>
        <taxon>Streptophyta</taxon>
        <taxon>Embryophyta</taxon>
        <taxon>Tracheophyta</taxon>
        <taxon>Polypodiopsida</taxon>
        <taxon>Polypodiidae</taxon>
        <taxon>Polypodiales</taxon>
        <taxon>Pteridineae</taxon>
        <taxon>Pteridaceae</taxon>
        <taxon>Parkerioideae</taxon>
        <taxon>Ceratopteris</taxon>
    </lineage>
</organism>
<keyword evidence="6" id="KW-0677">Repeat</keyword>
<comment type="similarity">
    <text evidence="2 9">Belongs to the SWEET sugar transporter family.</text>
</comment>
<keyword evidence="7 9" id="KW-1133">Transmembrane helix</keyword>
<dbReference type="EMBL" id="CM035409">
    <property type="protein sequence ID" value="KAH7439069.1"/>
    <property type="molecule type" value="Genomic_DNA"/>
</dbReference>
<gene>
    <name evidence="10" type="ORF">KP509_04G043900</name>
</gene>
<evidence type="ECO:0000256" key="3">
    <source>
        <dbReference type="ARBA" id="ARBA00022448"/>
    </source>
</evidence>
<name>A0A8T2V4B8_CERRI</name>
<dbReference type="InterPro" id="IPR004316">
    <property type="entry name" value="SWEET_rpt"/>
</dbReference>
<dbReference type="Gene3D" id="1.20.1280.290">
    <property type="match status" value="2"/>
</dbReference>
<feature type="transmembrane region" description="Helical" evidence="9">
    <location>
        <begin position="74"/>
        <end position="96"/>
    </location>
</feature>
<evidence type="ECO:0000256" key="9">
    <source>
        <dbReference type="RuleBase" id="RU910715"/>
    </source>
</evidence>
<dbReference type="Proteomes" id="UP000825935">
    <property type="component" value="Chromosome 4"/>
</dbReference>
<dbReference type="Pfam" id="PF03083">
    <property type="entry name" value="MtN3_slv"/>
    <property type="match status" value="2"/>
</dbReference>
<dbReference type="OrthoDB" id="409725at2759"/>
<evidence type="ECO:0000256" key="7">
    <source>
        <dbReference type="ARBA" id="ARBA00022989"/>
    </source>
</evidence>
<comment type="subcellular location">
    <subcellularLocation>
        <location evidence="9">Cell membrane</location>
        <topology evidence="9">Multi-pass membrane protein</topology>
    </subcellularLocation>
    <subcellularLocation>
        <location evidence="1">Endomembrane system</location>
        <topology evidence="1">Multi-pass membrane protein</topology>
    </subcellularLocation>
</comment>
<dbReference type="AlphaFoldDB" id="A0A8T2V4B8"/>
<feature type="transmembrane region" description="Helical" evidence="9">
    <location>
        <begin position="108"/>
        <end position="127"/>
    </location>
</feature>
<comment type="function">
    <text evidence="9">Mediates both low-affinity uptake and efflux of sugar across the membrane.</text>
</comment>
<evidence type="ECO:0000256" key="1">
    <source>
        <dbReference type="ARBA" id="ARBA00004127"/>
    </source>
</evidence>
<evidence type="ECO:0000313" key="11">
    <source>
        <dbReference type="Proteomes" id="UP000825935"/>
    </source>
</evidence>
<feature type="transmembrane region" description="Helical" evidence="9">
    <location>
        <begin position="133"/>
        <end position="159"/>
    </location>
</feature>
<keyword evidence="8 9" id="KW-0472">Membrane</keyword>
<evidence type="ECO:0000256" key="4">
    <source>
        <dbReference type="ARBA" id="ARBA00022597"/>
    </source>
</evidence>
<evidence type="ECO:0000256" key="8">
    <source>
        <dbReference type="ARBA" id="ARBA00023136"/>
    </source>
</evidence>
<dbReference type="InterPro" id="IPR047664">
    <property type="entry name" value="SWEET"/>
</dbReference>
<evidence type="ECO:0000313" key="10">
    <source>
        <dbReference type="EMBL" id="KAH7439069.1"/>
    </source>
</evidence>
<feature type="transmembrane region" description="Helical" evidence="9">
    <location>
        <begin position="171"/>
        <end position="190"/>
    </location>
</feature>
<feature type="transmembrane region" description="Helical" evidence="9">
    <location>
        <begin position="6"/>
        <end position="30"/>
    </location>
</feature>
<dbReference type="GO" id="GO:0005886">
    <property type="term" value="C:plasma membrane"/>
    <property type="evidence" value="ECO:0007669"/>
    <property type="project" value="UniProtKB-SubCell"/>
</dbReference>
<dbReference type="PANTHER" id="PTHR10791">
    <property type="entry name" value="RAG1-ACTIVATING PROTEIN 1"/>
    <property type="match status" value="1"/>
</dbReference>
<feature type="transmembrane region" description="Helical" evidence="9">
    <location>
        <begin position="50"/>
        <end position="68"/>
    </location>
</feature>
<evidence type="ECO:0000256" key="2">
    <source>
        <dbReference type="ARBA" id="ARBA00007809"/>
    </source>
</evidence>
<keyword evidence="11" id="KW-1185">Reference proteome</keyword>
<keyword evidence="3 9" id="KW-0813">Transport</keyword>
<keyword evidence="5 9" id="KW-0812">Transmembrane</keyword>
<sequence>MDLSLHSILGISGNIVTVIFFMVATLNSTWMIWKHKDSKMNPVSSWMNQLFVFMLFNCMLWVFYGLPINRPHNFWVILTNAIGSSLALTAIASFYCHASRMQKLIIEWELEAFLSLFVIMILLTVMVNTEALIRILIAGSLAAGFSSFMHLVLLVDMGIAWKKNDMQRLQLVPSIAAFSKGALWLGYGWVGRDLFIIIPNALAVVTGITQLLCWLSIQCLFNKAELEIAENCTPAIMERPTRMASASQPGPSMPDVVQKEPAFITLWIDRSLSNEFK</sequence>
<keyword evidence="4 9" id="KW-0762">Sugar transport</keyword>
<comment type="caution">
    <text evidence="10">The sequence shown here is derived from an EMBL/GenBank/DDBJ whole genome shotgun (WGS) entry which is preliminary data.</text>
</comment>
<proteinExistence type="inferred from homology"/>
<evidence type="ECO:0000256" key="5">
    <source>
        <dbReference type="ARBA" id="ARBA00022692"/>
    </source>
</evidence>
<evidence type="ECO:0000256" key="6">
    <source>
        <dbReference type="ARBA" id="ARBA00022737"/>
    </source>
</evidence>
<reference evidence="10" key="1">
    <citation type="submission" date="2021-08" db="EMBL/GenBank/DDBJ databases">
        <title>WGS assembly of Ceratopteris richardii.</title>
        <authorList>
            <person name="Marchant D.B."/>
            <person name="Chen G."/>
            <person name="Jenkins J."/>
            <person name="Shu S."/>
            <person name="Leebens-Mack J."/>
            <person name="Grimwood J."/>
            <person name="Schmutz J."/>
            <person name="Soltis P."/>
            <person name="Soltis D."/>
            <person name="Chen Z.-H."/>
        </authorList>
    </citation>
    <scope>NUCLEOTIDE SEQUENCE</scope>
    <source>
        <strain evidence="10">Whitten #5841</strain>
        <tissue evidence="10">Leaf</tissue>
    </source>
</reference>
<feature type="transmembrane region" description="Helical" evidence="9">
    <location>
        <begin position="196"/>
        <end position="217"/>
    </location>
</feature>
<dbReference type="GO" id="GO:0012505">
    <property type="term" value="C:endomembrane system"/>
    <property type="evidence" value="ECO:0007669"/>
    <property type="project" value="UniProtKB-SubCell"/>
</dbReference>
<accession>A0A8T2V4B8</accession>